<dbReference type="GO" id="GO:0015833">
    <property type="term" value="P:peptide transport"/>
    <property type="evidence" value="ECO:0007669"/>
    <property type="project" value="TreeGrafter"/>
</dbReference>
<dbReference type="CDD" id="cd08517">
    <property type="entry name" value="PBP2_NikA_DppA_OppA_like_13"/>
    <property type="match status" value="1"/>
</dbReference>
<evidence type="ECO:0000313" key="5">
    <source>
        <dbReference type="EMBL" id="TDR88889.1"/>
    </source>
</evidence>
<keyword evidence="3" id="KW-0732">Signal</keyword>
<dbReference type="GO" id="GO:0043190">
    <property type="term" value="C:ATP-binding cassette (ABC) transporter complex"/>
    <property type="evidence" value="ECO:0007669"/>
    <property type="project" value="InterPro"/>
</dbReference>
<dbReference type="Gene3D" id="3.10.105.10">
    <property type="entry name" value="Dipeptide-binding Protein, Domain 3"/>
    <property type="match status" value="1"/>
</dbReference>
<dbReference type="OrthoDB" id="9803988at2"/>
<dbReference type="PANTHER" id="PTHR30290:SF38">
    <property type="entry name" value="D,D-DIPEPTIDE-BINDING PERIPLASMIC PROTEIN DDPA-RELATED"/>
    <property type="match status" value="1"/>
</dbReference>
<accession>A0A4V3DXI6</accession>
<dbReference type="PROSITE" id="PS51318">
    <property type="entry name" value="TAT"/>
    <property type="match status" value="1"/>
</dbReference>
<reference evidence="5 6" key="1">
    <citation type="submission" date="2019-03" db="EMBL/GenBank/DDBJ databases">
        <title>Genomic Encyclopedia of Type Strains, Phase IV (KMG-IV): sequencing the most valuable type-strain genomes for metagenomic binning, comparative biology and taxonomic classification.</title>
        <authorList>
            <person name="Goeker M."/>
        </authorList>
    </citation>
    <scope>NUCLEOTIDE SEQUENCE [LARGE SCALE GENOMIC DNA]</scope>
    <source>
        <strain evidence="5 6">DSM 25903</strain>
    </source>
</reference>
<dbReference type="Gene3D" id="3.40.190.10">
    <property type="entry name" value="Periplasmic binding protein-like II"/>
    <property type="match status" value="1"/>
</dbReference>
<dbReference type="InterPro" id="IPR000914">
    <property type="entry name" value="SBP_5_dom"/>
</dbReference>
<organism evidence="5 6">
    <name type="scientific">Enterovirga rhinocerotis</name>
    <dbReference type="NCBI Taxonomy" id="1339210"/>
    <lineage>
        <taxon>Bacteria</taxon>
        <taxon>Pseudomonadati</taxon>
        <taxon>Pseudomonadota</taxon>
        <taxon>Alphaproteobacteria</taxon>
        <taxon>Hyphomicrobiales</taxon>
        <taxon>Methylobacteriaceae</taxon>
        <taxon>Enterovirga</taxon>
    </lineage>
</organism>
<dbReference type="InterPro" id="IPR039424">
    <property type="entry name" value="SBP_5"/>
</dbReference>
<dbReference type="InterPro" id="IPR030678">
    <property type="entry name" value="Peptide/Ni-bd"/>
</dbReference>
<comment type="subcellular location">
    <subcellularLocation>
        <location evidence="1">Periplasm</location>
    </subcellularLocation>
</comment>
<dbReference type="Proteomes" id="UP000295122">
    <property type="component" value="Unassembled WGS sequence"/>
</dbReference>
<evidence type="ECO:0000256" key="3">
    <source>
        <dbReference type="ARBA" id="ARBA00022729"/>
    </source>
</evidence>
<comment type="caution">
    <text evidence="5">The sequence shown here is derived from an EMBL/GenBank/DDBJ whole genome shotgun (WGS) entry which is preliminary data.</text>
</comment>
<evidence type="ECO:0000256" key="1">
    <source>
        <dbReference type="ARBA" id="ARBA00004418"/>
    </source>
</evidence>
<dbReference type="AlphaFoldDB" id="A0A4V3DXI6"/>
<feature type="domain" description="Solute-binding protein family 5" evidence="4">
    <location>
        <begin position="80"/>
        <end position="430"/>
    </location>
</feature>
<dbReference type="RefSeq" id="WP_133772160.1">
    <property type="nucleotide sequence ID" value="NZ_SNZR01000014.1"/>
</dbReference>
<dbReference type="PANTHER" id="PTHR30290">
    <property type="entry name" value="PERIPLASMIC BINDING COMPONENT OF ABC TRANSPORTER"/>
    <property type="match status" value="1"/>
</dbReference>
<gene>
    <name evidence="5" type="ORF">EV668_3372</name>
</gene>
<dbReference type="EMBL" id="SNZR01000014">
    <property type="protein sequence ID" value="TDR88889.1"/>
    <property type="molecule type" value="Genomic_DNA"/>
</dbReference>
<evidence type="ECO:0000256" key="2">
    <source>
        <dbReference type="ARBA" id="ARBA00005695"/>
    </source>
</evidence>
<dbReference type="SUPFAM" id="SSF53850">
    <property type="entry name" value="Periplasmic binding protein-like II"/>
    <property type="match status" value="1"/>
</dbReference>
<protein>
    <submittedName>
        <fullName evidence="5">Peptide/nickel transport system substrate-binding protein</fullName>
    </submittedName>
</protein>
<name>A0A4V3DXI6_9HYPH</name>
<sequence>MKMSRRELLASTLAAGTLASAGFGEAQAQATPKKGGTLVATWGGFEPQALFVPAGGGSSPYFTSTKVLERLLKLDNKLVFQPVLALEVTPAADFRSYTIKLRPDVKWHDGRDFTADDVVFNALEYWKPISSGGALAGLTSAEAVDKLTVKFSFKDPTPEFFLKSVLAGKAGLVIPKHVYEGSNIITNPANNALVGTGPYKVKQWVRGSHVELARNEAYWAPGLPYLDQLVIRWWRDPASRSAALEAGQLDIGVFNPIPAPDLKRLEATKRFAVTTDGYLSSAWISTIEFNSRRPVVSRPEVRQALLHAIDRDFIADTIFFGRAKPSIGFIPASNPLFSNPKAPQYPFDPKKAGKLLDAAGFPVKGGSRFKVNLVAAGWFEENVKLGQYVKQALEDVDVTVDLAIPDRATSLKRIYSDYEYDIAISNNSGAIELIPGWTNFVTTSGIVKGAAFRNANGYSNPTLDGIVSNLTTEVDEKKRAGLAHEFVRIAATDLPITGLVDIQSVTIARSDVRNHSNLADYLGESWSDVWLDR</sequence>
<dbReference type="InterPro" id="IPR006311">
    <property type="entry name" value="TAT_signal"/>
</dbReference>
<proteinExistence type="inferred from homology"/>
<dbReference type="PIRSF" id="PIRSF002741">
    <property type="entry name" value="MppA"/>
    <property type="match status" value="1"/>
</dbReference>
<dbReference type="Pfam" id="PF00496">
    <property type="entry name" value="SBP_bac_5"/>
    <property type="match status" value="1"/>
</dbReference>
<dbReference type="GO" id="GO:1904680">
    <property type="term" value="F:peptide transmembrane transporter activity"/>
    <property type="evidence" value="ECO:0007669"/>
    <property type="project" value="TreeGrafter"/>
</dbReference>
<dbReference type="GO" id="GO:0030288">
    <property type="term" value="C:outer membrane-bounded periplasmic space"/>
    <property type="evidence" value="ECO:0007669"/>
    <property type="project" value="UniProtKB-ARBA"/>
</dbReference>
<evidence type="ECO:0000313" key="6">
    <source>
        <dbReference type="Proteomes" id="UP000295122"/>
    </source>
</evidence>
<evidence type="ECO:0000259" key="4">
    <source>
        <dbReference type="Pfam" id="PF00496"/>
    </source>
</evidence>
<keyword evidence="6" id="KW-1185">Reference proteome</keyword>
<comment type="similarity">
    <text evidence="2">Belongs to the bacterial solute-binding protein 5 family.</text>
</comment>